<dbReference type="CDD" id="cd00090">
    <property type="entry name" value="HTH_ARSR"/>
    <property type="match status" value="1"/>
</dbReference>
<protein>
    <recommendedName>
        <fullName evidence="3">HTH marR-type domain-containing protein</fullName>
    </recommendedName>
</protein>
<dbReference type="AlphaFoldDB" id="A0A255G730"/>
<evidence type="ECO:0000259" key="3">
    <source>
        <dbReference type="Pfam" id="PF12802"/>
    </source>
</evidence>
<feature type="domain" description="HTH marR-type" evidence="3">
    <location>
        <begin position="27"/>
        <end position="78"/>
    </location>
</feature>
<sequence length="398" mass="41156">MRRMMTAVRHRHGVRPGQARETNVESVLRRLIAHGPMSRRDLARALGLSQSGMTRVVAPLTEAGLLTETEAVVTDGRRGRRQVPITIDPEQGCVAGVHLGAEHVSVALCTLGGDTLTTGRVGFDGTPRRAVEAGVGEVGRLATGLAPLRGVGVITGGWVDSRSGVVREHRLLDWHDVPLRAEFQELLVPQGIPVVVEAASQAHALADLMFGLTGSVDSFLHVFVGNIVEASVVAHGAILARPDGFGSDLWDWPVPDRPGATAGSTLTDGCVVASAQDRGILASTGTFDDLVQLARAEEADGEARGLLADRARRVGELVAPLAAVTGSPMVVASSGVVAIEDQLADVAAGLAGGFGDPDTLPTVISGAFGPASVGRAAAACVIDDLLADPLGNLARVRS</sequence>
<comment type="caution">
    <text evidence="4">The sequence shown here is derived from an EMBL/GenBank/DDBJ whole genome shotgun (WGS) entry which is preliminary data.</text>
</comment>
<dbReference type="PANTHER" id="PTHR18964">
    <property type="entry name" value="ROK (REPRESSOR, ORF, KINASE) FAMILY"/>
    <property type="match status" value="1"/>
</dbReference>
<dbReference type="Gene3D" id="1.10.10.10">
    <property type="entry name" value="Winged helix-like DNA-binding domain superfamily/Winged helix DNA-binding domain"/>
    <property type="match status" value="1"/>
</dbReference>
<organism evidence="4 5">
    <name type="scientific">Enemella evansiae</name>
    <dbReference type="NCBI Taxonomy" id="2016499"/>
    <lineage>
        <taxon>Bacteria</taxon>
        <taxon>Bacillati</taxon>
        <taxon>Actinomycetota</taxon>
        <taxon>Actinomycetes</taxon>
        <taxon>Propionibacteriales</taxon>
        <taxon>Propionibacteriaceae</taxon>
        <taxon>Enemella</taxon>
    </lineage>
</organism>
<dbReference type="Pfam" id="PF12802">
    <property type="entry name" value="MarR_2"/>
    <property type="match status" value="1"/>
</dbReference>
<dbReference type="InterPro" id="IPR011991">
    <property type="entry name" value="ArsR-like_HTH"/>
</dbReference>
<feature type="region of interest" description="Disordered" evidence="2">
    <location>
        <begin position="1"/>
        <end position="20"/>
    </location>
</feature>
<dbReference type="PANTHER" id="PTHR18964:SF149">
    <property type="entry name" value="BIFUNCTIONAL UDP-N-ACETYLGLUCOSAMINE 2-EPIMERASE_N-ACETYLMANNOSAMINE KINASE"/>
    <property type="match status" value="1"/>
</dbReference>
<comment type="similarity">
    <text evidence="1">Belongs to the ROK (NagC/XylR) family.</text>
</comment>
<evidence type="ECO:0000256" key="2">
    <source>
        <dbReference type="SAM" id="MobiDB-lite"/>
    </source>
</evidence>
<dbReference type="InterPro" id="IPR000600">
    <property type="entry name" value="ROK"/>
</dbReference>
<dbReference type="GO" id="GO:0003700">
    <property type="term" value="F:DNA-binding transcription factor activity"/>
    <property type="evidence" value="ECO:0007669"/>
    <property type="project" value="InterPro"/>
</dbReference>
<evidence type="ECO:0000313" key="4">
    <source>
        <dbReference type="EMBL" id="OYO11675.1"/>
    </source>
</evidence>
<dbReference type="InterPro" id="IPR036390">
    <property type="entry name" value="WH_DNA-bd_sf"/>
</dbReference>
<dbReference type="Proteomes" id="UP000215896">
    <property type="component" value="Unassembled WGS sequence"/>
</dbReference>
<feature type="compositionally biased region" description="Basic residues" evidence="2">
    <location>
        <begin position="1"/>
        <end position="14"/>
    </location>
</feature>
<accession>A0A255G730</accession>
<dbReference type="SUPFAM" id="SSF46785">
    <property type="entry name" value="Winged helix' DNA-binding domain"/>
    <property type="match status" value="1"/>
</dbReference>
<dbReference type="SUPFAM" id="SSF53067">
    <property type="entry name" value="Actin-like ATPase domain"/>
    <property type="match status" value="2"/>
</dbReference>
<dbReference type="Pfam" id="PF00480">
    <property type="entry name" value="ROK"/>
    <property type="match status" value="1"/>
</dbReference>
<proteinExistence type="inferred from homology"/>
<evidence type="ECO:0000313" key="5">
    <source>
        <dbReference type="Proteomes" id="UP000215896"/>
    </source>
</evidence>
<reference evidence="4 5" key="1">
    <citation type="submission" date="2017-07" db="EMBL/GenBank/DDBJ databases">
        <title>Draft whole genome sequences of clinical Proprionibacteriaceae strains.</title>
        <authorList>
            <person name="Bernier A.-M."/>
            <person name="Bernard K."/>
            <person name="Domingo M.-C."/>
        </authorList>
    </citation>
    <scope>NUCLEOTIDE SEQUENCE [LARGE SCALE GENOMIC DNA]</scope>
    <source>
        <strain evidence="4 5">NML 030167</strain>
    </source>
</reference>
<dbReference type="OrthoDB" id="3189808at2"/>
<evidence type="ECO:0000256" key="1">
    <source>
        <dbReference type="ARBA" id="ARBA00006479"/>
    </source>
</evidence>
<dbReference type="InterPro" id="IPR036388">
    <property type="entry name" value="WH-like_DNA-bd_sf"/>
</dbReference>
<dbReference type="InterPro" id="IPR043129">
    <property type="entry name" value="ATPase_NBD"/>
</dbReference>
<keyword evidence="5" id="KW-1185">Reference proteome</keyword>
<dbReference type="Gene3D" id="3.30.420.40">
    <property type="match status" value="2"/>
</dbReference>
<dbReference type="InterPro" id="IPR000835">
    <property type="entry name" value="HTH_MarR-typ"/>
</dbReference>
<dbReference type="EMBL" id="NMVO01000015">
    <property type="protein sequence ID" value="OYO11675.1"/>
    <property type="molecule type" value="Genomic_DNA"/>
</dbReference>
<gene>
    <name evidence="4" type="ORF">CGZ94_14755</name>
</gene>
<name>A0A255G730_9ACTN</name>